<dbReference type="EMBL" id="JAGTJR010000113">
    <property type="protein sequence ID" value="KAH7009174.1"/>
    <property type="molecule type" value="Genomic_DNA"/>
</dbReference>
<feature type="compositionally biased region" description="Polar residues" evidence="1">
    <location>
        <begin position="200"/>
        <end position="210"/>
    </location>
</feature>
<comment type="caution">
    <text evidence="2">The sequence shown here is derived from an EMBL/GenBank/DDBJ whole genome shotgun (WGS) entry which is preliminary data.</text>
</comment>
<reference evidence="2 3" key="1">
    <citation type="journal article" date="2021" name="Nat. Commun.">
        <title>Genetic determinants of endophytism in the Arabidopsis root mycobiome.</title>
        <authorList>
            <person name="Mesny F."/>
            <person name="Miyauchi S."/>
            <person name="Thiergart T."/>
            <person name="Pickel B."/>
            <person name="Atanasova L."/>
            <person name="Karlsson M."/>
            <person name="Huettel B."/>
            <person name="Barry K.W."/>
            <person name="Haridas S."/>
            <person name="Chen C."/>
            <person name="Bauer D."/>
            <person name="Andreopoulos W."/>
            <person name="Pangilinan J."/>
            <person name="LaButti K."/>
            <person name="Riley R."/>
            <person name="Lipzen A."/>
            <person name="Clum A."/>
            <person name="Drula E."/>
            <person name="Henrissat B."/>
            <person name="Kohler A."/>
            <person name="Grigoriev I.V."/>
            <person name="Martin F.M."/>
            <person name="Hacquard S."/>
        </authorList>
    </citation>
    <scope>NUCLEOTIDE SEQUENCE [LARGE SCALE GENOMIC DNA]</scope>
    <source>
        <strain evidence="2 3">MPI-SDFR-AT-0080</strain>
    </source>
</reference>
<proteinExistence type="predicted"/>
<sequence>MKPLMLPRLVAAKNSQAGSSTIDERVSAASADSTLSASKGSTPLNLMSAAHDHLRHSSSISFTSSLPSSSYKHVDSMASLSKLPRLAEDPIEEPFKPEVRIVEEDLEGSQGAWCLCSMWCHVTVFASTPNNKIGVTEGCPHCNSPIGDDSDVKPLQRRRGLRESPANSIGSRVSERIPSLTRQWMGSGAVSTLSREDTHTSTPPSERSCWSSSLASSVPRRSLNISETELPPILALASGAYEDRPTSNSPVDIVTTALAIEPIDREALASTPLLPPLIVDKRPPESTWQSPLQSPPVVDSCAAFAAISSALGIPVASSVQTPTSSIRRSLASFRYSGPNHVLLYSDIPPMTDYDDKHNKWSINLGHANFTISPEPYVPEVCDAAACRELFARWEQARRNYTKHQVRTREHFGVTSETYKLTEQKWSEIDAQWKRCHDMAVAHAAEAIRTWPCADLAACRI</sequence>
<evidence type="ECO:0000313" key="2">
    <source>
        <dbReference type="EMBL" id="KAH7009174.1"/>
    </source>
</evidence>
<evidence type="ECO:0000313" key="3">
    <source>
        <dbReference type="Proteomes" id="UP000774617"/>
    </source>
</evidence>
<accession>A0ABQ8FQ99</accession>
<dbReference type="Proteomes" id="UP000774617">
    <property type="component" value="Unassembled WGS sequence"/>
</dbReference>
<gene>
    <name evidence="2" type="ORF">B0J12DRAFT_752219</name>
</gene>
<protein>
    <submittedName>
        <fullName evidence="2">Uncharacterized protein</fullName>
    </submittedName>
</protein>
<name>A0ABQ8FQ99_9PEZI</name>
<keyword evidence="3" id="KW-1185">Reference proteome</keyword>
<feature type="region of interest" description="Disordered" evidence="1">
    <location>
        <begin position="142"/>
        <end position="172"/>
    </location>
</feature>
<organism evidence="2 3">
    <name type="scientific">Macrophomina phaseolina</name>
    <dbReference type="NCBI Taxonomy" id="35725"/>
    <lineage>
        <taxon>Eukaryota</taxon>
        <taxon>Fungi</taxon>
        <taxon>Dikarya</taxon>
        <taxon>Ascomycota</taxon>
        <taxon>Pezizomycotina</taxon>
        <taxon>Dothideomycetes</taxon>
        <taxon>Dothideomycetes incertae sedis</taxon>
        <taxon>Botryosphaeriales</taxon>
        <taxon>Botryosphaeriaceae</taxon>
        <taxon>Macrophomina</taxon>
    </lineage>
</organism>
<evidence type="ECO:0000256" key="1">
    <source>
        <dbReference type="SAM" id="MobiDB-lite"/>
    </source>
</evidence>
<feature type="region of interest" description="Disordered" evidence="1">
    <location>
        <begin position="187"/>
        <end position="212"/>
    </location>
</feature>